<dbReference type="OrthoDB" id="1728874at2759"/>
<organism evidence="1 2">
    <name type="scientific">Allacma fusca</name>
    <dbReference type="NCBI Taxonomy" id="39272"/>
    <lineage>
        <taxon>Eukaryota</taxon>
        <taxon>Metazoa</taxon>
        <taxon>Ecdysozoa</taxon>
        <taxon>Arthropoda</taxon>
        <taxon>Hexapoda</taxon>
        <taxon>Collembola</taxon>
        <taxon>Symphypleona</taxon>
        <taxon>Sminthuridae</taxon>
        <taxon>Allacma</taxon>
    </lineage>
</organism>
<dbReference type="Proteomes" id="UP000708208">
    <property type="component" value="Unassembled WGS sequence"/>
</dbReference>
<comment type="caution">
    <text evidence="1">The sequence shown here is derived from an EMBL/GenBank/DDBJ whole genome shotgun (WGS) entry which is preliminary data.</text>
</comment>
<name>A0A8J2KQN8_9HEXA</name>
<dbReference type="EMBL" id="CAJVCH010192205">
    <property type="protein sequence ID" value="CAG7730300.1"/>
    <property type="molecule type" value="Genomic_DNA"/>
</dbReference>
<reference evidence="1" key="1">
    <citation type="submission" date="2021-06" db="EMBL/GenBank/DDBJ databases">
        <authorList>
            <person name="Hodson N. C."/>
            <person name="Mongue J. A."/>
            <person name="Jaron S. K."/>
        </authorList>
    </citation>
    <scope>NUCLEOTIDE SEQUENCE</scope>
</reference>
<evidence type="ECO:0000313" key="2">
    <source>
        <dbReference type="Proteomes" id="UP000708208"/>
    </source>
</evidence>
<protein>
    <submittedName>
        <fullName evidence="1">Uncharacterized protein</fullName>
    </submittedName>
</protein>
<sequence>MPIHRLKFRIFQNLNQIKKISSELASSSNLKTLRLQENCLSLQSFPTNILSSSNVSLISIEGNLFDMKDFGDLEGYSQYMDRYTATKKKLIILHPPSCRLGDYNIVFAVWLSELKNSVNATALKSPTR</sequence>
<dbReference type="AlphaFoldDB" id="A0A8J2KQN8"/>
<accession>A0A8J2KQN8</accession>
<gene>
    <name evidence="1" type="ORF">AFUS01_LOCUS18957</name>
</gene>
<proteinExistence type="predicted"/>
<keyword evidence="2" id="KW-1185">Reference proteome</keyword>
<evidence type="ECO:0000313" key="1">
    <source>
        <dbReference type="EMBL" id="CAG7730300.1"/>
    </source>
</evidence>